<dbReference type="Proteomes" id="UP000794436">
    <property type="component" value="Unassembled WGS sequence"/>
</dbReference>
<proteinExistence type="predicted"/>
<accession>A0A8K1CQ53</accession>
<sequence length="212" mass="23272">MNSLDYFDFECNTLSLQDAAAIAEVVSAANPLQVLLNSSEEECKTSSLLEDVELHVTSAKLRAGLNVWVVHNRPTESFMEVLVPGHGVHRMDRSKLSTPVKPVLTTSAENVFLMLSDEVGDMGGFPGLIPMHDAVGKHLVGLDIWIASSVHELTIVDIRNILRSCPRLKYLIINGAQVESLDGIVDAYEADECRIQQVRVSGRRLELASTGY</sequence>
<comment type="caution">
    <text evidence="1">The sequence shown here is derived from an EMBL/GenBank/DDBJ whole genome shotgun (WGS) entry which is preliminary data.</text>
</comment>
<name>A0A8K1CQ53_PYTOL</name>
<dbReference type="EMBL" id="SPLM01000008">
    <property type="protein sequence ID" value="TMW66612.1"/>
    <property type="molecule type" value="Genomic_DNA"/>
</dbReference>
<keyword evidence="2" id="KW-1185">Reference proteome</keyword>
<organism evidence="1 2">
    <name type="scientific">Pythium oligandrum</name>
    <name type="common">Mycoparasitic fungus</name>
    <dbReference type="NCBI Taxonomy" id="41045"/>
    <lineage>
        <taxon>Eukaryota</taxon>
        <taxon>Sar</taxon>
        <taxon>Stramenopiles</taxon>
        <taxon>Oomycota</taxon>
        <taxon>Peronosporomycetes</taxon>
        <taxon>Pythiales</taxon>
        <taxon>Pythiaceae</taxon>
        <taxon>Pythium</taxon>
    </lineage>
</organism>
<dbReference type="OrthoDB" id="93140at2759"/>
<protein>
    <submittedName>
        <fullName evidence="1">Uncharacterized protein</fullName>
    </submittedName>
</protein>
<evidence type="ECO:0000313" key="2">
    <source>
        <dbReference type="Proteomes" id="UP000794436"/>
    </source>
</evidence>
<reference evidence="1" key="1">
    <citation type="submission" date="2019-03" db="EMBL/GenBank/DDBJ databases">
        <title>Long read genome sequence of the mycoparasitic Pythium oligandrum ATCC 38472 isolated from sugarbeet rhizosphere.</title>
        <authorList>
            <person name="Gaulin E."/>
        </authorList>
    </citation>
    <scope>NUCLEOTIDE SEQUENCE</scope>
    <source>
        <strain evidence="1">ATCC 38472_TT</strain>
    </source>
</reference>
<gene>
    <name evidence="1" type="ORF">Poli38472_014588</name>
</gene>
<dbReference type="AlphaFoldDB" id="A0A8K1CQ53"/>
<evidence type="ECO:0000313" key="1">
    <source>
        <dbReference type="EMBL" id="TMW66612.1"/>
    </source>
</evidence>